<dbReference type="InterPro" id="IPR009057">
    <property type="entry name" value="Homeodomain-like_sf"/>
</dbReference>
<accession>A0A7W4UH34</accession>
<dbReference type="Proteomes" id="UP000518206">
    <property type="component" value="Unassembled WGS sequence"/>
</dbReference>
<name>A0A7W4UH34_9CELL</name>
<dbReference type="Pfam" id="PF00440">
    <property type="entry name" value="TetR_N"/>
    <property type="match status" value="1"/>
</dbReference>
<dbReference type="InterPro" id="IPR025996">
    <property type="entry name" value="MT1864/Rv1816-like_C"/>
</dbReference>
<dbReference type="Pfam" id="PF13305">
    <property type="entry name" value="TetR_C_33"/>
    <property type="match status" value="1"/>
</dbReference>
<keyword evidence="2 4" id="KW-0238">DNA-binding</keyword>
<evidence type="ECO:0000256" key="4">
    <source>
        <dbReference type="PROSITE-ProRule" id="PRU00335"/>
    </source>
</evidence>
<reference evidence="6 7" key="2">
    <citation type="submission" date="2020-08" db="EMBL/GenBank/DDBJ databases">
        <authorList>
            <person name="Partida-Martinez L."/>
            <person name="Huntemann M."/>
            <person name="Clum A."/>
            <person name="Wang J."/>
            <person name="Palaniappan K."/>
            <person name="Ritter S."/>
            <person name="Chen I.-M."/>
            <person name="Stamatis D."/>
            <person name="Reddy T."/>
            <person name="O'Malley R."/>
            <person name="Daum C."/>
            <person name="Shapiro N."/>
            <person name="Ivanova N."/>
            <person name="Kyrpides N."/>
            <person name="Woyke T."/>
        </authorList>
    </citation>
    <scope>NUCLEOTIDE SEQUENCE [LARGE SCALE GENOMIC DNA]</scope>
    <source>
        <strain evidence="6 7">RAS26</strain>
    </source>
</reference>
<dbReference type="InterPro" id="IPR036271">
    <property type="entry name" value="Tet_transcr_reg_TetR-rel_C_sf"/>
</dbReference>
<sequence length="177" mass="18921">MSPTPERTTLAEIVAAGRDVLETGGPSRLTMQAVAERVGVRAPSLYKRVRDRDALLGLVAASTVEELGERLSAADVTVAGVARAYRTFAHERPEGFRLVLSDRVDPEVLARASAPVLRVAAELVGEAEALEAARLITAWATGFLSMELAGAFRLGGDLDDAYEYAVARLTDALARDR</sequence>
<dbReference type="PROSITE" id="PS50977">
    <property type="entry name" value="HTH_TETR_2"/>
    <property type="match status" value="1"/>
</dbReference>
<dbReference type="GO" id="GO:0003700">
    <property type="term" value="F:DNA-binding transcription factor activity"/>
    <property type="evidence" value="ECO:0007669"/>
    <property type="project" value="TreeGrafter"/>
</dbReference>
<feature type="domain" description="HTH tetR-type" evidence="5">
    <location>
        <begin position="7"/>
        <end position="67"/>
    </location>
</feature>
<dbReference type="InterPro" id="IPR001647">
    <property type="entry name" value="HTH_TetR"/>
</dbReference>
<evidence type="ECO:0000313" key="7">
    <source>
        <dbReference type="Proteomes" id="UP000518206"/>
    </source>
</evidence>
<dbReference type="RefSeq" id="WP_183296360.1">
    <property type="nucleotide sequence ID" value="NZ_JACHVX010000003.1"/>
</dbReference>
<organism evidence="6 7">
    <name type="scientific">Cellulomonas cellasea</name>
    <dbReference type="NCBI Taxonomy" id="43670"/>
    <lineage>
        <taxon>Bacteria</taxon>
        <taxon>Bacillati</taxon>
        <taxon>Actinomycetota</taxon>
        <taxon>Actinomycetes</taxon>
        <taxon>Micrococcales</taxon>
        <taxon>Cellulomonadaceae</taxon>
        <taxon>Cellulomonas</taxon>
    </lineage>
</organism>
<dbReference type="Gene3D" id="1.10.357.10">
    <property type="entry name" value="Tetracycline Repressor, domain 2"/>
    <property type="match status" value="1"/>
</dbReference>
<dbReference type="PANTHER" id="PTHR30055">
    <property type="entry name" value="HTH-TYPE TRANSCRIPTIONAL REGULATOR RUTR"/>
    <property type="match status" value="1"/>
</dbReference>
<dbReference type="EMBL" id="JACHVX010000003">
    <property type="protein sequence ID" value="MBB2923540.1"/>
    <property type="molecule type" value="Genomic_DNA"/>
</dbReference>
<dbReference type="GO" id="GO:0000976">
    <property type="term" value="F:transcription cis-regulatory region binding"/>
    <property type="evidence" value="ECO:0007669"/>
    <property type="project" value="TreeGrafter"/>
</dbReference>
<dbReference type="AlphaFoldDB" id="A0A7W4UH34"/>
<reference evidence="6 7" key="1">
    <citation type="submission" date="2020-08" db="EMBL/GenBank/DDBJ databases">
        <title>The Agave Microbiome: Exploring the role of microbial communities in plant adaptations to desert environments.</title>
        <authorList>
            <person name="Partida-Martinez L.P."/>
        </authorList>
    </citation>
    <scope>NUCLEOTIDE SEQUENCE [LARGE SCALE GENOMIC DNA]</scope>
    <source>
        <strain evidence="6 7">RAS26</strain>
    </source>
</reference>
<dbReference type="SUPFAM" id="SSF48498">
    <property type="entry name" value="Tetracyclin repressor-like, C-terminal domain"/>
    <property type="match status" value="1"/>
</dbReference>
<gene>
    <name evidence="6" type="ORF">FHR80_002465</name>
</gene>
<keyword evidence="1" id="KW-0805">Transcription regulation</keyword>
<evidence type="ECO:0000256" key="2">
    <source>
        <dbReference type="ARBA" id="ARBA00023125"/>
    </source>
</evidence>
<evidence type="ECO:0000256" key="3">
    <source>
        <dbReference type="ARBA" id="ARBA00023163"/>
    </source>
</evidence>
<keyword evidence="3" id="KW-0804">Transcription</keyword>
<evidence type="ECO:0000313" key="6">
    <source>
        <dbReference type="EMBL" id="MBB2923540.1"/>
    </source>
</evidence>
<proteinExistence type="predicted"/>
<dbReference type="SUPFAM" id="SSF46689">
    <property type="entry name" value="Homeodomain-like"/>
    <property type="match status" value="1"/>
</dbReference>
<evidence type="ECO:0000259" key="5">
    <source>
        <dbReference type="PROSITE" id="PS50977"/>
    </source>
</evidence>
<dbReference type="PANTHER" id="PTHR30055:SF239">
    <property type="entry name" value="TRANSCRIPTIONAL REGULATORY PROTEIN"/>
    <property type="match status" value="1"/>
</dbReference>
<dbReference type="Gene3D" id="1.10.10.60">
    <property type="entry name" value="Homeodomain-like"/>
    <property type="match status" value="1"/>
</dbReference>
<dbReference type="InterPro" id="IPR050109">
    <property type="entry name" value="HTH-type_TetR-like_transc_reg"/>
</dbReference>
<comment type="caution">
    <text evidence="6">The sequence shown here is derived from an EMBL/GenBank/DDBJ whole genome shotgun (WGS) entry which is preliminary data.</text>
</comment>
<protein>
    <submittedName>
        <fullName evidence="6">AcrR family transcriptional regulator</fullName>
    </submittedName>
</protein>
<evidence type="ECO:0000256" key="1">
    <source>
        <dbReference type="ARBA" id="ARBA00023015"/>
    </source>
</evidence>
<feature type="DNA-binding region" description="H-T-H motif" evidence="4">
    <location>
        <begin position="30"/>
        <end position="49"/>
    </location>
</feature>